<gene>
    <name evidence="1" type="ORF">B5M42_06765</name>
</gene>
<sequence length="152" mass="17416">MGKLLQAAIQRLSAISFEFMDKPIRDSHHALVRQYFSRVNAFLNQTGVEIERYPIFSVGKVLHKTVGVQLLHVCPQLDAWNNPYMKAICYAYLEVCALADEHVEEAAPYVDLYEPVIELLEQGIQFTIRQGELLLGDSAYPLDYWRSLDLGR</sequence>
<reference evidence="1 2" key="1">
    <citation type="submission" date="2017-03" db="EMBL/GenBank/DDBJ databases">
        <title>Isolation of Levoglucosan Utilizing Bacteria.</title>
        <authorList>
            <person name="Arya A.S."/>
        </authorList>
    </citation>
    <scope>NUCLEOTIDE SEQUENCE [LARGE SCALE GENOMIC DNA]</scope>
    <source>
        <strain evidence="1 2">MEC069</strain>
    </source>
</reference>
<dbReference type="Proteomes" id="UP000298246">
    <property type="component" value="Unassembled WGS sequence"/>
</dbReference>
<dbReference type="RefSeq" id="WP_134751039.1">
    <property type="nucleotide sequence ID" value="NZ_MYFO02000006.1"/>
</dbReference>
<dbReference type="EMBL" id="MYFO01000006">
    <property type="protein sequence ID" value="TFE89785.1"/>
    <property type="molecule type" value="Genomic_DNA"/>
</dbReference>
<evidence type="ECO:0000313" key="1">
    <source>
        <dbReference type="EMBL" id="TFE89785.1"/>
    </source>
</evidence>
<evidence type="ECO:0000313" key="2">
    <source>
        <dbReference type="Proteomes" id="UP000298246"/>
    </source>
</evidence>
<dbReference type="AlphaFoldDB" id="A0A4Y8Q8D2"/>
<dbReference type="OrthoDB" id="2085833at2"/>
<protein>
    <submittedName>
        <fullName evidence="1">Uncharacterized protein</fullName>
    </submittedName>
</protein>
<comment type="caution">
    <text evidence="1">The sequence shown here is derived from an EMBL/GenBank/DDBJ whole genome shotgun (WGS) entry which is preliminary data.</text>
</comment>
<keyword evidence="2" id="KW-1185">Reference proteome</keyword>
<proteinExistence type="predicted"/>
<accession>A0A4Y8Q8D2</accession>
<organism evidence="1 2">
    <name type="scientific">Paenibacillus athensensis</name>
    <dbReference type="NCBI Taxonomy" id="1967502"/>
    <lineage>
        <taxon>Bacteria</taxon>
        <taxon>Bacillati</taxon>
        <taxon>Bacillota</taxon>
        <taxon>Bacilli</taxon>
        <taxon>Bacillales</taxon>
        <taxon>Paenibacillaceae</taxon>
        <taxon>Paenibacillus</taxon>
    </lineage>
</organism>
<name>A0A4Y8Q8D2_9BACL</name>